<comment type="caution">
    <text evidence="2">The sequence shown here is derived from an EMBL/GenBank/DDBJ whole genome shotgun (WGS) entry which is preliminary data.</text>
</comment>
<dbReference type="OrthoDB" id="189997at2759"/>
<dbReference type="Gene3D" id="3.60.60.10">
    <property type="entry name" value="Penicillin V Acylase, Chain A"/>
    <property type="match status" value="1"/>
</dbReference>
<dbReference type="GeneID" id="63773031"/>
<dbReference type="PANTHER" id="PTHR34180:SF1">
    <property type="entry name" value="BETA-ALANYL-DOPAMINE_CARCININE HYDROLASE"/>
    <property type="match status" value="1"/>
</dbReference>
<organism evidence="2 3">
    <name type="scientific">Pseudomassariella vexata</name>
    <dbReference type="NCBI Taxonomy" id="1141098"/>
    <lineage>
        <taxon>Eukaryota</taxon>
        <taxon>Fungi</taxon>
        <taxon>Dikarya</taxon>
        <taxon>Ascomycota</taxon>
        <taxon>Pezizomycotina</taxon>
        <taxon>Sordariomycetes</taxon>
        <taxon>Xylariomycetidae</taxon>
        <taxon>Amphisphaeriales</taxon>
        <taxon>Pseudomassariaceae</taxon>
        <taxon>Pseudomassariella</taxon>
    </lineage>
</organism>
<dbReference type="AlphaFoldDB" id="A0A1Y2DEM7"/>
<dbReference type="STRING" id="1141098.A0A1Y2DEM7"/>
<sequence>MLEVRCSGSPYEIGHTQGTVAKSKVNGSIAFYRALFQKSCSLDWDGVLEEASYYVEPLGKTCPRYLEELRGLADGAGLAFLDILALNVRTEINFGMFSDKTKDVDEMQSDGCTSVGWLTPKGQSFLSQNWDWMVEQEANIIVCHISQPGTGIPDISIVTEAGIIGKIGLNSAGVGCCLNAIRARGVDRSKFPTHFALRTILESSSMESAIEKIKSLGVAGSAHILIADKTGSTGVECTSIGMKKLPMDNRGRICHTNHLILDHPGVEESAWLKDSLERLSRVQELTDLMSAETLDMVALSNIYEDEQGYPASINRRQVDDCESQTVFNIIMDLTNPKAWVTFGRPTQATDKVTFEF</sequence>
<evidence type="ECO:0000313" key="3">
    <source>
        <dbReference type="Proteomes" id="UP000193689"/>
    </source>
</evidence>
<evidence type="ECO:0000313" key="2">
    <source>
        <dbReference type="EMBL" id="ORY57730.1"/>
    </source>
</evidence>
<dbReference type="Proteomes" id="UP000193689">
    <property type="component" value="Unassembled WGS sequence"/>
</dbReference>
<accession>A0A1Y2DEM7</accession>
<feature type="domain" description="Peptidase C45 hydrolase" evidence="1">
    <location>
        <begin position="118"/>
        <end position="346"/>
    </location>
</feature>
<dbReference type="Gene3D" id="1.10.10.2120">
    <property type="match status" value="1"/>
</dbReference>
<dbReference type="Pfam" id="PF03417">
    <property type="entry name" value="AAT"/>
    <property type="match status" value="1"/>
</dbReference>
<dbReference type="InParanoid" id="A0A1Y2DEM7"/>
<dbReference type="EMBL" id="MCFJ01000018">
    <property type="protein sequence ID" value="ORY57730.1"/>
    <property type="molecule type" value="Genomic_DNA"/>
</dbReference>
<gene>
    <name evidence="2" type="ORF">BCR38DRAFT_353842</name>
</gene>
<keyword evidence="3" id="KW-1185">Reference proteome</keyword>
<dbReference type="RefSeq" id="XP_040710859.1">
    <property type="nucleotide sequence ID" value="XM_040856819.1"/>
</dbReference>
<dbReference type="GO" id="GO:0016740">
    <property type="term" value="F:transferase activity"/>
    <property type="evidence" value="ECO:0007669"/>
    <property type="project" value="UniProtKB-KW"/>
</dbReference>
<proteinExistence type="predicted"/>
<reference evidence="2 3" key="1">
    <citation type="submission" date="2016-07" db="EMBL/GenBank/DDBJ databases">
        <title>Pervasive Adenine N6-methylation of Active Genes in Fungi.</title>
        <authorList>
            <consortium name="DOE Joint Genome Institute"/>
            <person name="Mondo S.J."/>
            <person name="Dannebaum R.O."/>
            <person name="Kuo R.C."/>
            <person name="Labutti K."/>
            <person name="Haridas S."/>
            <person name="Kuo A."/>
            <person name="Salamov A."/>
            <person name="Ahrendt S.R."/>
            <person name="Lipzen A."/>
            <person name="Sullivan W."/>
            <person name="Andreopoulos W.B."/>
            <person name="Clum A."/>
            <person name="Lindquist E."/>
            <person name="Daum C."/>
            <person name="Ramamoorthy G.K."/>
            <person name="Gryganskyi A."/>
            <person name="Culley D."/>
            <person name="Magnuson J.K."/>
            <person name="James T.Y."/>
            <person name="O'Malley M.A."/>
            <person name="Stajich J.E."/>
            <person name="Spatafora J.W."/>
            <person name="Visel A."/>
            <person name="Grigoriev I.V."/>
        </authorList>
    </citation>
    <scope>NUCLEOTIDE SEQUENCE [LARGE SCALE GENOMIC DNA]</scope>
    <source>
        <strain evidence="2 3">CBS 129021</strain>
    </source>
</reference>
<dbReference type="InterPro" id="IPR005079">
    <property type="entry name" value="Peptidase_C45_hydrolase"/>
</dbReference>
<dbReference type="NCBIfam" id="NF040521">
    <property type="entry name" value="C45_proenzyme"/>
    <property type="match status" value="1"/>
</dbReference>
<dbReference type="InterPro" id="IPR047794">
    <property type="entry name" value="C45_proenzyme-like"/>
</dbReference>
<protein>
    <submittedName>
        <fullName evidence="2">Acyl-coenzyme A:6-aminopenicillanic acid acyl-transferase-domain-containing protein</fullName>
    </submittedName>
</protein>
<evidence type="ECO:0000259" key="1">
    <source>
        <dbReference type="Pfam" id="PF03417"/>
    </source>
</evidence>
<dbReference type="PANTHER" id="PTHR34180">
    <property type="entry name" value="PEPTIDASE C45"/>
    <property type="match status" value="1"/>
</dbReference>
<keyword evidence="2" id="KW-0808">Transferase</keyword>
<name>A0A1Y2DEM7_9PEZI</name>
<dbReference type="InterPro" id="IPR047801">
    <property type="entry name" value="Peptidase_C45"/>
</dbReference>